<gene>
    <name evidence="10" type="ORF">FA10DRAFT_303662</name>
</gene>
<evidence type="ECO:0000256" key="5">
    <source>
        <dbReference type="ARBA" id="ARBA00023002"/>
    </source>
</evidence>
<accession>A0A316YHT4</accession>
<keyword evidence="3" id="KW-0349">Heme</keyword>
<keyword evidence="4" id="KW-0479">Metal-binding</keyword>
<dbReference type="InParanoid" id="A0A316YHT4"/>
<keyword evidence="8" id="KW-0732">Signal</keyword>
<evidence type="ECO:0000256" key="6">
    <source>
        <dbReference type="ARBA" id="ARBA00023004"/>
    </source>
</evidence>
<dbReference type="PANTHER" id="PTHR33577:SF1">
    <property type="entry name" value="HEME HALOPEROXIDASE FAMILY PROFILE DOMAIN-CONTAINING PROTEIN"/>
    <property type="match status" value="1"/>
</dbReference>
<dbReference type="EMBL" id="KZ819638">
    <property type="protein sequence ID" value="PWN88732.1"/>
    <property type="molecule type" value="Genomic_DNA"/>
</dbReference>
<dbReference type="Proteomes" id="UP000245768">
    <property type="component" value="Unassembled WGS sequence"/>
</dbReference>
<dbReference type="InterPro" id="IPR036851">
    <property type="entry name" value="Chloroperoxidase-like_sf"/>
</dbReference>
<name>A0A316YHT4_9BASI</name>
<evidence type="ECO:0000256" key="2">
    <source>
        <dbReference type="ARBA" id="ARBA00022559"/>
    </source>
</evidence>
<dbReference type="InterPro" id="IPR000028">
    <property type="entry name" value="Chloroperoxidase"/>
</dbReference>
<sequence length="496" mass="53326">MKLTLLTAAATALIGTVSAFPSFQNADSPQYAEFLKQAAAIKSNGKSSALWKRDGNLETPDNGFGQRRLTALLNPANFKYNAKEQHVDLTSDEHKFIAPGPNDIRGPCPGLNLLANHGYLDRSGVTNLAQGIDAINKVFGVEYDLALALNAYAVVFNGNLLDLSWSIGGPPKSKGLGALTEILLGQPSGINAHNIYEGDASIVRQDYYAPGANRDNVEVHMPYFKDLLKLGKNDQTPGKDIYNAELMLQHKANRWHESVATNPLFFNSAFGGLVVTTAAERFVAEFAANNTADANGYNRIYLDEPNLLAFFSVVRNKDGSLTYTPGHERLLESWVRRPLASTFGLDDIVLTLLNAASIDPSLLSVGGNTGKVNSFAGVDAGDITGGAVHTADLLNDPQALACFLFQAGIEELVPTQVNVLYKSTAQALDFIGKNLKTPFQKLATAGNNPCNKYSTKAVDAYSRFPGSKIETNGKEGLLGSLVNALAGGKRRLSRNF</sequence>
<keyword evidence="5" id="KW-0560">Oxidoreductase</keyword>
<feature type="signal peptide" evidence="8">
    <location>
        <begin position="1"/>
        <end position="19"/>
    </location>
</feature>
<keyword evidence="6" id="KW-0408">Iron</keyword>
<dbReference type="AlphaFoldDB" id="A0A316YHT4"/>
<evidence type="ECO:0000256" key="8">
    <source>
        <dbReference type="SAM" id="SignalP"/>
    </source>
</evidence>
<evidence type="ECO:0000259" key="9">
    <source>
        <dbReference type="PROSITE" id="PS51405"/>
    </source>
</evidence>
<feature type="domain" description="Heme haloperoxidase family profile" evidence="9">
    <location>
        <begin position="92"/>
        <end position="350"/>
    </location>
</feature>
<organism evidence="10 11">
    <name type="scientific">Acaromyces ingoldii</name>
    <dbReference type="NCBI Taxonomy" id="215250"/>
    <lineage>
        <taxon>Eukaryota</taxon>
        <taxon>Fungi</taxon>
        <taxon>Dikarya</taxon>
        <taxon>Basidiomycota</taxon>
        <taxon>Ustilaginomycotina</taxon>
        <taxon>Exobasidiomycetes</taxon>
        <taxon>Exobasidiales</taxon>
        <taxon>Cryptobasidiaceae</taxon>
        <taxon>Acaromyces</taxon>
    </lineage>
</organism>
<evidence type="ECO:0000256" key="7">
    <source>
        <dbReference type="ARBA" id="ARBA00025795"/>
    </source>
</evidence>
<dbReference type="RefSeq" id="XP_025375930.1">
    <property type="nucleotide sequence ID" value="XM_025525264.1"/>
</dbReference>
<evidence type="ECO:0000313" key="10">
    <source>
        <dbReference type="EMBL" id="PWN88732.1"/>
    </source>
</evidence>
<keyword evidence="11" id="KW-1185">Reference proteome</keyword>
<keyword evidence="2" id="KW-0575">Peroxidase</keyword>
<feature type="chain" id="PRO_5016281225" description="Heme haloperoxidase family profile domain-containing protein" evidence="8">
    <location>
        <begin position="20"/>
        <end position="496"/>
    </location>
</feature>
<dbReference type="Gene3D" id="1.10.489.10">
    <property type="entry name" value="Chloroperoxidase-like"/>
    <property type="match status" value="1"/>
</dbReference>
<evidence type="ECO:0000313" key="11">
    <source>
        <dbReference type="Proteomes" id="UP000245768"/>
    </source>
</evidence>
<evidence type="ECO:0000256" key="4">
    <source>
        <dbReference type="ARBA" id="ARBA00022723"/>
    </source>
</evidence>
<dbReference type="PANTHER" id="PTHR33577">
    <property type="entry name" value="STERIGMATOCYSTIN BIOSYNTHESIS PEROXIDASE STCC-RELATED"/>
    <property type="match status" value="1"/>
</dbReference>
<proteinExistence type="inferred from homology"/>
<evidence type="ECO:0000256" key="1">
    <source>
        <dbReference type="ARBA" id="ARBA00001970"/>
    </source>
</evidence>
<comment type="similarity">
    <text evidence="7">Belongs to the chloroperoxidase family.</text>
</comment>
<protein>
    <recommendedName>
        <fullName evidence="9">Heme haloperoxidase family profile domain-containing protein</fullName>
    </recommendedName>
</protein>
<dbReference type="SUPFAM" id="SSF47571">
    <property type="entry name" value="Cloroperoxidase"/>
    <property type="match status" value="1"/>
</dbReference>
<dbReference type="PROSITE" id="PS51405">
    <property type="entry name" value="HEME_HALOPEROXIDASE"/>
    <property type="match status" value="1"/>
</dbReference>
<comment type="cofactor">
    <cofactor evidence="1">
        <name>heme b</name>
        <dbReference type="ChEBI" id="CHEBI:60344"/>
    </cofactor>
</comment>
<dbReference type="GO" id="GO:0046872">
    <property type="term" value="F:metal ion binding"/>
    <property type="evidence" value="ECO:0007669"/>
    <property type="project" value="UniProtKB-KW"/>
</dbReference>
<reference evidence="10 11" key="1">
    <citation type="journal article" date="2018" name="Mol. Biol. Evol.">
        <title>Broad Genomic Sampling Reveals a Smut Pathogenic Ancestry of the Fungal Clade Ustilaginomycotina.</title>
        <authorList>
            <person name="Kijpornyongpan T."/>
            <person name="Mondo S.J."/>
            <person name="Barry K."/>
            <person name="Sandor L."/>
            <person name="Lee J."/>
            <person name="Lipzen A."/>
            <person name="Pangilinan J."/>
            <person name="LaButti K."/>
            <person name="Hainaut M."/>
            <person name="Henrissat B."/>
            <person name="Grigoriev I.V."/>
            <person name="Spatafora J.W."/>
            <person name="Aime M.C."/>
        </authorList>
    </citation>
    <scope>NUCLEOTIDE SEQUENCE [LARGE SCALE GENOMIC DNA]</scope>
    <source>
        <strain evidence="10 11">MCA 4198</strain>
    </source>
</reference>
<evidence type="ECO:0000256" key="3">
    <source>
        <dbReference type="ARBA" id="ARBA00022617"/>
    </source>
</evidence>
<dbReference type="GeneID" id="37047180"/>
<dbReference type="GO" id="GO:0004601">
    <property type="term" value="F:peroxidase activity"/>
    <property type="evidence" value="ECO:0007669"/>
    <property type="project" value="UniProtKB-KW"/>
</dbReference>
<dbReference type="Pfam" id="PF01328">
    <property type="entry name" value="Peroxidase_2"/>
    <property type="match status" value="1"/>
</dbReference>
<dbReference type="OrthoDB" id="407298at2759"/>